<evidence type="ECO:0000313" key="5">
    <source>
        <dbReference type="Proteomes" id="UP001056937"/>
    </source>
</evidence>
<dbReference type="Gene3D" id="3.90.180.10">
    <property type="entry name" value="Medium-chain alcohol dehydrogenases, catalytic domain"/>
    <property type="match status" value="1"/>
</dbReference>
<evidence type="ECO:0000259" key="3">
    <source>
        <dbReference type="SMART" id="SM00829"/>
    </source>
</evidence>
<keyword evidence="5" id="KW-1185">Reference proteome</keyword>
<evidence type="ECO:0000256" key="2">
    <source>
        <dbReference type="ARBA" id="ARBA00023002"/>
    </source>
</evidence>
<dbReference type="InterPro" id="IPR036291">
    <property type="entry name" value="NAD(P)-bd_dom_sf"/>
</dbReference>
<dbReference type="RefSeq" id="WP_252167689.1">
    <property type="nucleotide sequence ID" value="NZ_CP084930.1"/>
</dbReference>
<dbReference type="SUPFAM" id="SSF51735">
    <property type="entry name" value="NAD(P)-binding Rossmann-fold domains"/>
    <property type="match status" value="1"/>
</dbReference>
<name>A0ABY4XAB4_9SPHN</name>
<dbReference type="InterPro" id="IPR020843">
    <property type="entry name" value="ER"/>
</dbReference>
<dbReference type="InterPro" id="IPR011032">
    <property type="entry name" value="GroES-like_sf"/>
</dbReference>
<dbReference type="Pfam" id="PF08240">
    <property type="entry name" value="ADH_N"/>
    <property type="match status" value="1"/>
</dbReference>
<dbReference type="PANTHER" id="PTHR48106:SF13">
    <property type="entry name" value="QUINONE OXIDOREDUCTASE-RELATED"/>
    <property type="match status" value="1"/>
</dbReference>
<dbReference type="Pfam" id="PF00107">
    <property type="entry name" value="ADH_zinc_N"/>
    <property type="match status" value="1"/>
</dbReference>
<accession>A0ABY4XAB4</accession>
<dbReference type="EMBL" id="CP084930">
    <property type="protein sequence ID" value="USI73882.1"/>
    <property type="molecule type" value="Genomic_DNA"/>
</dbReference>
<organism evidence="4 5">
    <name type="scientific">Sphingomonas morindae</name>
    <dbReference type="NCBI Taxonomy" id="1541170"/>
    <lineage>
        <taxon>Bacteria</taxon>
        <taxon>Pseudomonadati</taxon>
        <taxon>Pseudomonadota</taxon>
        <taxon>Alphaproteobacteria</taxon>
        <taxon>Sphingomonadales</taxon>
        <taxon>Sphingomonadaceae</taxon>
        <taxon>Sphingomonas</taxon>
    </lineage>
</organism>
<dbReference type="SUPFAM" id="SSF50129">
    <property type="entry name" value="GroES-like"/>
    <property type="match status" value="1"/>
</dbReference>
<dbReference type="PANTHER" id="PTHR48106">
    <property type="entry name" value="QUINONE OXIDOREDUCTASE PIG3-RELATED"/>
    <property type="match status" value="1"/>
</dbReference>
<evidence type="ECO:0000313" key="4">
    <source>
        <dbReference type="EMBL" id="USI73882.1"/>
    </source>
</evidence>
<keyword evidence="2" id="KW-0560">Oxidoreductase</keyword>
<dbReference type="InterPro" id="IPR047618">
    <property type="entry name" value="QOR-like"/>
</dbReference>
<reference evidence="4" key="1">
    <citation type="journal article" date="2022" name="Toxins">
        <title>Genomic Analysis of Sphingopyxis sp. USTB-05 for Biodegrading Cyanobacterial Hepatotoxins.</title>
        <authorList>
            <person name="Liu C."/>
            <person name="Xu Q."/>
            <person name="Zhao Z."/>
            <person name="Zhang H."/>
            <person name="Liu X."/>
            <person name="Yin C."/>
            <person name="Liu Y."/>
            <person name="Yan H."/>
        </authorList>
    </citation>
    <scope>NUCLEOTIDE SEQUENCE</scope>
    <source>
        <strain evidence="4">NBD5</strain>
    </source>
</reference>
<dbReference type="SMART" id="SM00829">
    <property type="entry name" value="PKS_ER"/>
    <property type="match status" value="1"/>
</dbReference>
<dbReference type="CDD" id="cd05286">
    <property type="entry name" value="QOR2"/>
    <property type="match status" value="1"/>
</dbReference>
<dbReference type="Proteomes" id="UP001056937">
    <property type="component" value="Chromosome 1"/>
</dbReference>
<proteinExistence type="predicted"/>
<gene>
    <name evidence="4" type="ORF">LHA26_05285</name>
</gene>
<feature type="domain" description="Enoyl reductase (ER)" evidence="3">
    <location>
        <begin position="11"/>
        <end position="321"/>
    </location>
</feature>
<sequence length="323" mass="34227">MVATVRIKETGGPSVLLVEQFGEAMPGPRDVQIRQAAIGVNYLDVQQRTGAVPIPLPSGLGLEGAGTVSAIGSEVEGISVGDRVAYALGPIGAYSSSRIYPAERLIALPDTISFEDAAAVLFKGLTAQYLLKSTFPVTSGTVILLYGAAGAVGQLIASWAAHLGAQVIGVVSREGSVERAREAGCSDVLIWGRSEVPSEVARLTGGRMVDVVYDGVGRRTFQASLDSLRVRGTMVSFGASSGKPEPVDIDLLNKKSLFLTRPGLAAHVDDAHEYRARSRDVLDAVSRRIIKPNLWRAFPLNDVVDVHAMLDRGETEGAIILRP</sequence>
<dbReference type="InterPro" id="IPR013154">
    <property type="entry name" value="ADH-like_N"/>
</dbReference>
<evidence type="ECO:0000256" key="1">
    <source>
        <dbReference type="ARBA" id="ARBA00022857"/>
    </source>
</evidence>
<dbReference type="InterPro" id="IPR013149">
    <property type="entry name" value="ADH-like_C"/>
</dbReference>
<dbReference type="Gene3D" id="3.40.50.720">
    <property type="entry name" value="NAD(P)-binding Rossmann-like Domain"/>
    <property type="match status" value="1"/>
</dbReference>
<keyword evidence="1" id="KW-0521">NADP</keyword>
<protein>
    <submittedName>
        <fullName evidence="4">Quinone oxidoreductase</fullName>
    </submittedName>
</protein>